<dbReference type="EMBL" id="WNZX01000001">
    <property type="protein sequence ID" value="MUG69494.1"/>
    <property type="molecule type" value="Genomic_DNA"/>
</dbReference>
<dbReference type="Gene3D" id="1.10.10.60">
    <property type="entry name" value="Homeodomain-like"/>
    <property type="match status" value="1"/>
</dbReference>
<dbReference type="Gene3D" id="1.10.357.10">
    <property type="entry name" value="Tetracycline Repressor, domain 2"/>
    <property type="match status" value="1"/>
</dbReference>
<evidence type="ECO:0000256" key="1">
    <source>
        <dbReference type="ARBA" id="ARBA00023125"/>
    </source>
</evidence>
<comment type="caution">
    <text evidence="4">The sequence shown here is derived from an EMBL/GenBank/DDBJ whole genome shotgun (WGS) entry which is preliminary data.</text>
</comment>
<dbReference type="Pfam" id="PF00440">
    <property type="entry name" value="TetR_N"/>
    <property type="match status" value="1"/>
</dbReference>
<dbReference type="InterPro" id="IPR050109">
    <property type="entry name" value="HTH-type_TetR-like_transc_reg"/>
</dbReference>
<dbReference type="PRINTS" id="PR00455">
    <property type="entry name" value="HTHTETR"/>
</dbReference>
<name>A0A7X2Z6Z1_9BACL</name>
<dbReference type="PANTHER" id="PTHR30055">
    <property type="entry name" value="HTH-TYPE TRANSCRIPTIONAL REGULATOR RUTR"/>
    <property type="match status" value="1"/>
</dbReference>
<keyword evidence="1 2" id="KW-0238">DNA-binding</keyword>
<dbReference type="GO" id="GO:0006355">
    <property type="term" value="P:regulation of DNA-templated transcription"/>
    <property type="evidence" value="ECO:0007669"/>
    <property type="project" value="UniProtKB-ARBA"/>
</dbReference>
<dbReference type="InterPro" id="IPR001647">
    <property type="entry name" value="HTH_TetR"/>
</dbReference>
<dbReference type="SUPFAM" id="SSF46689">
    <property type="entry name" value="Homeodomain-like"/>
    <property type="match status" value="1"/>
</dbReference>
<dbReference type="GO" id="GO:0003677">
    <property type="term" value="F:DNA binding"/>
    <property type="evidence" value="ECO:0007669"/>
    <property type="project" value="UniProtKB-UniRule"/>
</dbReference>
<evidence type="ECO:0000256" key="2">
    <source>
        <dbReference type="PROSITE-ProRule" id="PRU00335"/>
    </source>
</evidence>
<evidence type="ECO:0000259" key="3">
    <source>
        <dbReference type="PROSITE" id="PS50977"/>
    </source>
</evidence>
<dbReference type="InterPro" id="IPR036271">
    <property type="entry name" value="Tet_transcr_reg_TetR-rel_C_sf"/>
</dbReference>
<feature type="DNA-binding region" description="H-T-H motif" evidence="2">
    <location>
        <begin position="25"/>
        <end position="44"/>
    </location>
</feature>
<keyword evidence="5" id="KW-1185">Reference proteome</keyword>
<sequence length="190" mass="21308">MDPKKTAILDAAKKSFSLFGYKGTTMGHIAKIAGVGKGTLYLYVTSKEELLNEIVSVLVEDMKRTAEEAIGQGATVFEKIHGAIYAALMFRKEQELLIKLAHEVNEFGSQVTENALDQIENQMVDYISQLIERAVSTGGMKPCDPKITAFIVYKLYLALVYDWERQHPPLTDERILELLQTYLMNGLSTK</sequence>
<dbReference type="RefSeq" id="WP_127606970.1">
    <property type="nucleotide sequence ID" value="NZ_JARTHJ010000205.1"/>
</dbReference>
<accession>A0A7X2Z6Z1</accession>
<dbReference type="PROSITE" id="PS01081">
    <property type="entry name" value="HTH_TETR_1"/>
    <property type="match status" value="1"/>
</dbReference>
<feature type="domain" description="HTH tetR-type" evidence="3">
    <location>
        <begin position="2"/>
        <end position="62"/>
    </location>
</feature>
<protein>
    <submittedName>
        <fullName evidence="4">TetR family transcriptional regulator</fullName>
    </submittedName>
</protein>
<proteinExistence type="predicted"/>
<dbReference type="PROSITE" id="PS50977">
    <property type="entry name" value="HTH_TETR_2"/>
    <property type="match status" value="1"/>
</dbReference>
<evidence type="ECO:0000313" key="5">
    <source>
        <dbReference type="Proteomes" id="UP000450917"/>
    </source>
</evidence>
<organism evidence="4 5">
    <name type="scientific">Paenibacillus validus</name>
    <dbReference type="NCBI Taxonomy" id="44253"/>
    <lineage>
        <taxon>Bacteria</taxon>
        <taxon>Bacillati</taxon>
        <taxon>Bacillota</taxon>
        <taxon>Bacilli</taxon>
        <taxon>Bacillales</taxon>
        <taxon>Paenibacillaceae</taxon>
        <taxon>Paenibacillus</taxon>
    </lineage>
</organism>
<dbReference type="Proteomes" id="UP000450917">
    <property type="component" value="Unassembled WGS sequence"/>
</dbReference>
<dbReference type="PANTHER" id="PTHR30055:SF232">
    <property type="entry name" value="TRANSCRIPTIONAL REGULATOR, TETR FAMILY"/>
    <property type="match status" value="1"/>
</dbReference>
<dbReference type="AlphaFoldDB" id="A0A7X2Z6Z1"/>
<dbReference type="SUPFAM" id="SSF48498">
    <property type="entry name" value="Tetracyclin repressor-like, C-terminal domain"/>
    <property type="match status" value="1"/>
</dbReference>
<dbReference type="InterPro" id="IPR023772">
    <property type="entry name" value="DNA-bd_HTH_TetR-type_CS"/>
</dbReference>
<dbReference type="InterPro" id="IPR009057">
    <property type="entry name" value="Homeodomain-like_sf"/>
</dbReference>
<gene>
    <name evidence="4" type="ORF">GNP93_02265</name>
</gene>
<reference evidence="4 5" key="1">
    <citation type="submission" date="2019-11" db="EMBL/GenBank/DDBJ databases">
        <title>Draft genome sequences of five Paenibacillus species of dairy origin.</title>
        <authorList>
            <person name="Olajide A.M."/>
            <person name="Chen S."/>
            <person name="Lapointe G."/>
        </authorList>
    </citation>
    <scope>NUCLEOTIDE SEQUENCE [LARGE SCALE GENOMIC DNA]</scope>
    <source>
        <strain evidence="4 5">2CS3</strain>
    </source>
</reference>
<evidence type="ECO:0000313" key="4">
    <source>
        <dbReference type="EMBL" id="MUG69494.1"/>
    </source>
</evidence>